<keyword evidence="1" id="KW-0812">Transmembrane</keyword>
<protein>
    <recommendedName>
        <fullName evidence="4">Major facilitator superfamily (MFS) profile domain-containing protein</fullName>
    </recommendedName>
</protein>
<accession>A0A1H8NJS5</accession>
<dbReference type="Proteomes" id="UP000198775">
    <property type="component" value="Unassembled WGS sequence"/>
</dbReference>
<evidence type="ECO:0008006" key="4">
    <source>
        <dbReference type="Google" id="ProtNLM"/>
    </source>
</evidence>
<keyword evidence="1" id="KW-0472">Membrane</keyword>
<proteinExistence type="predicted"/>
<feature type="transmembrane region" description="Helical" evidence="1">
    <location>
        <begin position="38"/>
        <end position="60"/>
    </location>
</feature>
<keyword evidence="3" id="KW-1185">Reference proteome</keyword>
<gene>
    <name evidence="2" type="ORF">SAMN05216388_1010179</name>
</gene>
<dbReference type="InterPro" id="IPR055947">
    <property type="entry name" value="DUF7525"/>
</dbReference>
<dbReference type="Pfam" id="PF24369">
    <property type="entry name" value="DUF7525"/>
    <property type="match status" value="1"/>
</dbReference>
<reference evidence="3" key="1">
    <citation type="submission" date="2016-10" db="EMBL/GenBank/DDBJ databases">
        <authorList>
            <person name="Varghese N."/>
            <person name="Submissions S."/>
        </authorList>
    </citation>
    <scope>NUCLEOTIDE SEQUENCE [LARGE SCALE GENOMIC DNA]</scope>
    <source>
        <strain evidence="3">IBRC-M 10043</strain>
    </source>
</reference>
<evidence type="ECO:0000313" key="2">
    <source>
        <dbReference type="EMBL" id="SEO29633.1"/>
    </source>
</evidence>
<keyword evidence="1" id="KW-1133">Transmembrane helix</keyword>
<organism evidence="2 3">
    <name type="scientific">Halorientalis persicus</name>
    <dbReference type="NCBI Taxonomy" id="1367881"/>
    <lineage>
        <taxon>Archaea</taxon>
        <taxon>Methanobacteriati</taxon>
        <taxon>Methanobacteriota</taxon>
        <taxon>Stenosarchaea group</taxon>
        <taxon>Halobacteria</taxon>
        <taxon>Halobacteriales</taxon>
        <taxon>Haloarculaceae</taxon>
        <taxon>Halorientalis</taxon>
    </lineage>
</organism>
<evidence type="ECO:0000256" key="1">
    <source>
        <dbReference type="SAM" id="Phobius"/>
    </source>
</evidence>
<name>A0A1H8NJS5_9EURY</name>
<dbReference type="EMBL" id="FOCX01000010">
    <property type="protein sequence ID" value="SEO29633.1"/>
    <property type="molecule type" value="Genomic_DNA"/>
</dbReference>
<feature type="transmembrane region" description="Helical" evidence="1">
    <location>
        <begin position="12"/>
        <end position="32"/>
    </location>
</feature>
<evidence type="ECO:0000313" key="3">
    <source>
        <dbReference type="Proteomes" id="UP000198775"/>
    </source>
</evidence>
<dbReference type="RefSeq" id="WP_092660544.1">
    <property type="nucleotide sequence ID" value="NZ_FOCX01000010.1"/>
</dbReference>
<sequence>MAETGLQSDKAIGLGLLFGALGVAGAVVMYVAAAEQLLAGWGFALAVVFGSLAVAAIHVFS</sequence>
<dbReference type="AlphaFoldDB" id="A0A1H8NJS5"/>